<feature type="compositionally biased region" description="Basic and acidic residues" evidence="9">
    <location>
        <begin position="95"/>
        <end position="109"/>
    </location>
</feature>
<name>A0A7I8J4B8_SPIIN</name>
<evidence type="ECO:0000259" key="10">
    <source>
        <dbReference type="PROSITE" id="PS50053"/>
    </source>
</evidence>
<dbReference type="AlphaFoldDB" id="A0A7I8J4B8"/>
<feature type="domain" description="Ubiquitin-like" evidence="10">
    <location>
        <begin position="7"/>
        <end position="71"/>
    </location>
</feature>
<keyword evidence="7" id="KW-0636">Prenylation</keyword>
<dbReference type="OrthoDB" id="1043111at2759"/>
<evidence type="ECO:0000313" key="11">
    <source>
        <dbReference type="EMBL" id="CAA2625740.1"/>
    </source>
</evidence>
<dbReference type="Gene3D" id="3.10.20.90">
    <property type="entry name" value="Phosphatidylinositol 3-kinase Catalytic Subunit, Chain A, domain 1"/>
    <property type="match status" value="1"/>
</dbReference>
<dbReference type="PIRSF" id="PIRSF032572">
    <property type="entry name" value="MUB"/>
    <property type="match status" value="1"/>
</dbReference>
<sequence>MAGEDLIELKFRLFDGSDIGPDKYDPATTVATLKETIVSRWPQGKEISPRTMNDVKLINGGRILENNQTLATSQVPVADLPGGVITMHVVVRPPTSDKAHEKQRADKSKQSRCGCSIL</sequence>
<dbReference type="Proteomes" id="UP000663760">
    <property type="component" value="Chromosome 9"/>
</dbReference>
<accession>A0A7I8J4B8</accession>
<keyword evidence="6" id="KW-0449">Lipoprotein</keyword>
<dbReference type="PANTHER" id="PTHR13169">
    <property type="entry name" value="UBIQUITIN-LIKE PROTEIN 3 HCG-1 PROTEIN"/>
    <property type="match status" value="1"/>
</dbReference>
<dbReference type="CDD" id="cd01814">
    <property type="entry name" value="Ubl_MUBs_plant"/>
    <property type="match status" value="1"/>
</dbReference>
<keyword evidence="5 8" id="KW-0472">Membrane</keyword>
<dbReference type="SUPFAM" id="SSF54236">
    <property type="entry name" value="Ubiquitin-like"/>
    <property type="match status" value="1"/>
</dbReference>
<keyword evidence="3 8" id="KW-1003">Cell membrane</keyword>
<dbReference type="EMBL" id="LR746272">
    <property type="protein sequence ID" value="CAA7401747.1"/>
    <property type="molecule type" value="Genomic_DNA"/>
</dbReference>
<comment type="subcellular location">
    <subcellularLocation>
        <location evidence="2">Cell membrane</location>
        <topology evidence="2">Lipid-anchor</topology>
    </subcellularLocation>
</comment>
<evidence type="ECO:0000256" key="6">
    <source>
        <dbReference type="ARBA" id="ARBA00023288"/>
    </source>
</evidence>
<comment type="function">
    <text evidence="1 8">May serve as docking site to facilitate the association of other proteins to the plasma membrane.</text>
</comment>
<dbReference type="EMBL" id="LR743596">
    <property type="protein sequence ID" value="CAA2625740.1"/>
    <property type="molecule type" value="Genomic_DNA"/>
</dbReference>
<feature type="region of interest" description="Disordered" evidence="9">
    <location>
        <begin position="93"/>
        <end position="118"/>
    </location>
</feature>
<evidence type="ECO:0000256" key="1">
    <source>
        <dbReference type="ARBA" id="ARBA00002929"/>
    </source>
</evidence>
<evidence type="ECO:0000313" key="13">
    <source>
        <dbReference type="Proteomes" id="UP000663760"/>
    </source>
</evidence>
<dbReference type="GO" id="GO:0005886">
    <property type="term" value="C:plasma membrane"/>
    <property type="evidence" value="ECO:0007669"/>
    <property type="project" value="UniProtKB-SubCell"/>
</dbReference>
<evidence type="ECO:0000256" key="9">
    <source>
        <dbReference type="SAM" id="MobiDB-lite"/>
    </source>
</evidence>
<dbReference type="InterPro" id="IPR000626">
    <property type="entry name" value="Ubiquitin-like_dom"/>
</dbReference>
<dbReference type="InterPro" id="IPR029071">
    <property type="entry name" value="Ubiquitin-like_domsf"/>
</dbReference>
<evidence type="ECO:0000256" key="4">
    <source>
        <dbReference type="ARBA" id="ARBA00022481"/>
    </source>
</evidence>
<protein>
    <recommendedName>
        <fullName evidence="8">Membrane-anchored ubiquitin-fold protein</fullName>
    </recommendedName>
</protein>
<dbReference type="InterPro" id="IPR039540">
    <property type="entry name" value="UBL3-like_ubiquitin_dom"/>
</dbReference>
<evidence type="ECO:0000256" key="8">
    <source>
        <dbReference type="PIRNR" id="PIRNR032572"/>
    </source>
</evidence>
<dbReference type="PANTHER" id="PTHR13169:SF0">
    <property type="entry name" value="UBIQUITIN-LIKE PROTEIN 3"/>
    <property type="match status" value="1"/>
</dbReference>
<gene>
    <name evidence="11" type="ORF">SI7747_09011477</name>
    <name evidence="12" type="ORF">SI8410_09012425</name>
</gene>
<keyword evidence="13" id="KW-1185">Reference proteome</keyword>
<evidence type="ECO:0000256" key="3">
    <source>
        <dbReference type="ARBA" id="ARBA00022475"/>
    </source>
</evidence>
<evidence type="ECO:0000256" key="7">
    <source>
        <dbReference type="ARBA" id="ARBA00023289"/>
    </source>
</evidence>
<dbReference type="Pfam" id="PF13881">
    <property type="entry name" value="Rad60-SLD_2"/>
    <property type="match status" value="1"/>
</dbReference>
<keyword evidence="4" id="KW-0488">Methylation</keyword>
<dbReference type="InterPro" id="IPR017000">
    <property type="entry name" value="MUB"/>
</dbReference>
<evidence type="ECO:0000256" key="2">
    <source>
        <dbReference type="ARBA" id="ARBA00004193"/>
    </source>
</evidence>
<proteinExistence type="predicted"/>
<evidence type="ECO:0000313" key="12">
    <source>
        <dbReference type="EMBL" id="CAA7401747.1"/>
    </source>
</evidence>
<evidence type="ECO:0000256" key="5">
    <source>
        <dbReference type="ARBA" id="ARBA00023136"/>
    </source>
</evidence>
<reference evidence="11" key="1">
    <citation type="submission" date="2019-12" db="EMBL/GenBank/DDBJ databases">
        <authorList>
            <person name="Scholz U."/>
            <person name="Mascher M."/>
            <person name="Fiebig A."/>
        </authorList>
    </citation>
    <scope>NUCLEOTIDE SEQUENCE</scope>
</reference>
<dbReference type="PROSITE" id="PS50053">
    <property type="entry name" value="UBIQUITIN_2"/>
    <property type="match status" value="1"/>
</dbReference>
<dbReference type="InterPro" id="IPR040015">
    <property type="entry name" value="UBL3-like"/>
</dbReference>
<organism evidence="11">
    <name type="scientific">Spirodela intermedia</name>
    <name type="common">Intermediate duckweed</name>
    <dbReference type="NCBI Taxonomy" id="51605"/>
    <lineage>
        <taxon>Eukaryota</taxon>
        <taxon>Viridiplantae</taxon>
        <taxon>Streptophyta</taxon>
        <taxon>Embryophyta</taxon>
        <taxon>Tracheophyta</taxon>
        <taxon>Spermatophyta</taxon>
        <taxon>Magnoliopsida</taxon>
        <taxon>Liliopsida</taxon>
        <taxon>Araceae</taxon>
        <taxon>Lemnoideae</taxon>
        <taxon>Spirodela</taxon>
    </lineage>
</organism>